<accession>M3CIY2</accession>
<dbReference type="Pfam" id="PF05368">
    <property type="entry name" value="NmrA"/>
    <property type="match status" value="1"/>
</dbReference>
<reference evidence="3 4" key="1">
    <citation type="journal article" date="2012" name="PLoS Pathog.">
        <title>Diverse lifestyles and strategies of plant pathogenesis encoded in the genomes of eighteen Dothideomycetes fungi.</title>
        <authorList>
            <person name="Ohm R.A."/>
            <person name="Feau N."/>
            <person name="Henrissat B."/>
            <person name="Schoch C.L."/>
            <person name="Horwitz B.A."/>
            <person name="Barry K.W."/>
            <person name="Condon B.J."/>
            <person name="Copeland A.C."/>
            <person name="Dhillon B."/>
            <person name="Glaser F."/>
            <person name="Hesse C.N."/>
            <person name="Kosti I."/>
            <person name="LaButti K."/>
            <person name="Lindquist E.A."/>
            <person name="Lucas S."/>
            <person name="Salamov A.A."/>
            <person name="Bradshaw R.E."/>
            <person name="Ciuffetti L."/>
            <person name="Hamelin R.C."/>
            <person name="Kema G.H.J."/>
            <person name="Lawrence C."/>
            <person name="Scott J.A."/>
            <person name="Spatafora J.W."/>
            <person name="Turgeon B.G."/>
            <person name="de Wit P.J.G.M."/>
            <person name="Zhong S."/>
            <person name="Goodwin S.B."/>
            <person name="Grigoriev I.V."/>
        </authorList>
    </citation>
    <scope>NUCLEOTIDE SEQUENCE [LARGE SCALE GENOMIC DNA]</scope>
    <source>
        <strain evidence="3 4">SO2202</strain>
    </source>
</reference>
<organism evidence="3 4">
    <name type="scientific">Sphaerulina musiva (strain SO2202)</name>
    <name type="common">Poplar stem canker fungus</name>
    <name type="synonym">Septoria musiva</name>
    <dbReference type="NCBI Taxonomy" id="692275"/>
    <lineage>
        <taxon>Eukaryota</taxon>
        <taxon>Fungi</taxon>
        <taxon>Dikarya</taxon>
        <taxon>Ascomycota</taxon>
        <taxon>Pezizomycotina</taxon>
        <taxon>Dothideomycetes</taxon>
        <taxon>Dothideomycetidae</taxon>
        <taxon>Mycosphaerellales</taxon>
        <taxon>Mycosphaerellaceae</taxon>
        <taxon>Sphaerulina</taxon>
    </lineage>
</organism>
<dbReference type="HOGENOM" id="CLU_007383_10_4_1"/>
<dbReference type="Proteomes" id="UP000016931">
    <property type="component" value="Unassembled WGS sequence"/>
</dbReference>
<evidence type="ECO:0000313" key="4">
    <source>
        <dbReference type="Proteomes" id="UP000016931"/>
    </source>
</evidence>
<feature type="domain" description="NmrA-like" evidence="2">
    <location>
        <begin position="2"/>
        <end position="238"/>
    </location>
</feature>
<dbReference type="Gene3D" id="3.40.50.720">
    <property type="entry name" value="NAD(P)-binding Rossmann-like Domain"/>
    <property type="match status" value="1"/>
</dbReference>
<feature type="region of interest" description="Disordered" evidence="1">
    <location>
        <begin position="293"/>
        <end position="315"/>
    </location>
</feature>
<protein>
    <submittedName>
        <fullName evidence="3">NAD(P)-binding protein</fullName>
    </submittedName>
</protein>
<evidence type="ECO:0000259" key="2">
    <source>
        <dbReference type="Pfam" id="PF05368"/>
    </source>
</evidence>
<dbReference type="eggNOG" id="ENOG502S0NM">
    <property type="taxonomic scope" value="Eukaryota"/>
</dbReference>
<dbReference type="STRING" id="692275.M3CIY2"/>
<evidence type="ECO:0000313" key="3">
    <source>
        <dbReference type="EMBL" id="EMF13763.1"/>
    </source>
</evidence>
<sequence>MTRKLAIVGASGKLGFATLNALLDHKLLAPEDIVCTTSSSTGAQKLQPARQRGVEVRSAEWDDRTSWTSALQGCSSMFLISSARVEKDFNEAPPGQGRERDHFTALEAAQQVGVQHVYYTSLAFANPSLSRVMKAHERTEQYLKESSFTYTIIREGLYNESWPLYLGHYHLPNDNDRSEIVVAGDSKINWTSIEDLGLATAIILTTSSSSDYHNKTLYLAQRQAHTLAEVAAMVSQARSSEIQLRVVSRAEHERYYIEERGEPELYIKWWSKTYDALRANECEMKDDDDDHLEKLLGSKGRKPKHMSETEWRGGD</sequence>
<dbReference type="PANTHER" id="PTHR47129:SF1">
    <property type="entry name" value="NMRA-LIKE DOMAIN-CONTAINING PROTEIN"/>
    <property type="match status" value="1"/>
</dbReference>
<dbReference type="AlphaFoldDB" id="M3CIY2"/>
<keyword evidence="4" id="KW-1185">Reference proteome</keyword>
<dbReference type="OMA" id="WWSSTYE"/>
<feature type="compositionally biased region" description="Basic and acidic residues" evidence="1">
    <location>
        <begin position="305"/>
        <end position="315"/>
    </location>
</feature>
<name>M3CIY2_SPHMS</name>
<proteinExistence type="predicted"/>
<dbReference type="InterPro" id="IPR008030">
    <property type="entry name" value="NmrA-like"/>
</dbReference>
<dbReference type="RefSeq" id="XP_016761884.1">
    <property type="nucleotide sequence ID" value="XM_016902528.1"/>
</dbReference>
<dbReference type="Gene3D" id="3.90.25.10">
    <property type="entry name" value="UDP-galactose 4-epimerase, domain 1"/>
    <property type="match status" value="1"/>
</dbReference>
<dbReference type="EMBL" id="KB456263">
    <property type="protein sequence ID" value="EMF13763.1"/>
    <property type="molecule type" value="Genomic_DNA"/>
</dbReference>
<evidence type="ECO:0000256" key="1">
    <source>
        <dbReference type="SAM" id="MobiDB-lite"/>
    </source>
</evidence>
<dbReference type="PANTHER" id="PTHR47129">
    <property type="entry name" value="QUINONE OXIDOREDUCTASE 2"/>
    <property type="match status" value="1"/>
</dbReference>
<dbReference type="InterPro" id="IPR052718">
    <property type="entry name" value="NmrA-type_oxidoreductase"/>
</dbReference>
<gene>
    <name evidence="3" type="ORF">SEPMUDRAFT_132990</name>
</gene>
<dbReference type="GeneID" id="27899665"/>
<dbReference type="OrthoDB" id="419598at2759"/>
<dbReference type="SUPFAM" id="SSF51735">
    <property type="entry name" value="NAD(P)-binding Rossmann-fold domains"/>
    <property type="match status" value="1"/>
</dbReference>
<dbReference type="InterPro" id="IPR036291">
    <property type="entry name" value="NAD(P)-bd_dom_sf"/>
</dbReference>